<organism evidence="4 5">
    <name type="scientific">Acetomicrobium hydrogeniformans ATCC BAA-1850</name>
    <dbReference type="NCBI Taxonomy" id="592015"/>
    <lineage>
        <taxon>Bacteria</taxon>
        <taxon>Thermotogati</taxon>
        <taxon>Synergistota</taxon>
        <taxon>Synergistia</taxon>
        <taxon>Synergistales</taxon>
        <taxon>Acetomicrobiaceae</taxon>
        <taxon>Acetomicrobium</taxon>
    </lineage>
</organism>
<dbReference type="STRING" id="592015.HMPREF1705_03899"/>
<evidence type="ECO:0000313" key="5">
    <source>
        <dbReference type="Proteomes" id="UP000005273"/>
    </source>
</evidence>
<feature type="signal peptide" evidence="2">
    <location>
        <begin position="1"/>
        <end position="32"/>
    </location>
</feature>
<evidence type="ECO:0000259" key="3">
    <source>
        <dbReference type="Pfam" id="PF13100"/>
    </source>
</evidence>
<keyword evidence="1" id="KW-0472">Membrane</keyword>
<dbReference type="AlphaFoldDB" id="A0A0T5XAC8"/>
<dbReference type="eggNOG" id="COG1452">
    <property type="taxonomic scope" value="Bacteria"/>
</dbReference>
<keyword evidence="5" id="KW-1185">Reference proteome</keyword>
<name>A0A0T5XAC8_9BACT</name>
<keyword evidence="1" id="KW-0998">Cell outer membrane</keyword>
<keyword evidence="2" id="KW-0732">Signal</keyword>
<evidence type="ECO:0000256" key="2">
    <source>
        <dbReference type="SAM" id="SignalP"/>
    </source>
</evidence>
<dbReference type="Proteomes" id="UP000005273">
    <property type="component" value="Unassembled WGS sequence"/>
</dbReference>
<proteinExistence type="predicted"/>
<dbReference type="GO" id="GO:0009279">
    <property type="term" value="C:cell outer membrane"/>
    <property type="evidence" value="ECO:0007669"/>
    <property type="project" value="TreeGrafter"/>
</dbReference>
<dbReference type="Gene3D" id="2.60.450.10">
    <property type="entry name" value="Lipopolysaccharide (LPS) transport protein A like domain"/>
    <property type="match status" value="1"/>
</dbReference>
<reference evidence="5" key="1">
    <citation type="submission" date="2012-09" db="EMBL/GenBank/DDBJ databases">
        <authorList>
            <person name="Weinstock G."/>
            <person name="Sodergren E."/>
            <person name="Clifton S."/>
            <person name="Fulton L."/>
            <person name="Fulton B."/>
            <person name="Courtney L."/>
            <person name="Fronick C."/>
            <person name="Harrison M."/>
            <person name="Strong C."/>
            <person name="Farmer C."/>
            <person name="Delehaunty K."/>
            <person name="Markovic C."/>
            <person name="Hall O."/>
            <person name="Minx P."/>
            <person name="Tomlinson C."/>
            <person name="Mitreva M."/>
            <person name="Nelson J."/>
            <person name="Hou S."/>
            <person name="Wollam A."/>
            <person name="Pepin K.H."/>
            <person name="Johnson M."/>
            <person name="Bhonagiri V."/>
            <person name="Nash W.E."/>
            <person name="Suruliraj S."/>
            <person name="Warren W."/>
            <person name="Chinwalla A."/>
            <person name="Mardis E.R."/>
            <person name="Wilson R.K."/>
        </authorList>
    </citation>
    <scope>NUCLEOTIDE SEQUENCE [LARGE SCALE GENOMIC DNA]</scope>
    <source>
        <strain evidence="5">OS1</strain>
    </source>
</reference>
<evidence type="ECO:0000256" key="1">
    <source>
        <dbReference type="ARBA" id="ARBA00023237"/>
    </source>
</evidence>
<comment type="caution">
    <text evidence="4">The sequence shown here is derived from an EMBL/GenBank/DDBJ whole genome shotgun (WGS) entry which is preliminary data.</text>
</comment>
<dbReference type="InterPro" id="IPR005653">
    <property type="entry name" value="OstA-like_N"/>
</dbReference>
<evidence type="ECO:0000313" key="4">
    <source>
        <dbReference type="EMBL" id="KRT34661.1"/>
    </source>
</evidence>
<dbReference type="EMBL" id="ACJX03000001">
    <property type="protein sequence ID" value="KRT34661.1"/>
    <property type="molecule type" value="Genomic_DNA"/>
</dbReference>
<dbReference type="GO" id="GO:1990351">
    <property type="term" value="C:transporter complex"/>
    <property type="evidence" value="ECO:0007669"/>
    <property type="project" value="TreeGrafter"/>
</dbReference>
<dbReference type="Pfam" id="PF13100">
    <property type="entry name" value="OstA_2"/>
    <property type="match status" value="1"/>
</dbReference>
<feature type="chain" id="PRO_5006666466" evidence="2">
    <location>
        <begin position="33"/>
        <end position="569"/>
    </location>
</feature>
<dbReference type="PANTHER" id="PTHR30189:SF1">
    <property type="entry name" value="LPS-ASSEMBLY PROTEIN LPTD"/>
    <property type="match status" value="1"/>
</dbReference>
<dbReference type="OrthoDB" id="2893at2"/>
<sequence>MMRRDHSSLRKKGIYIFLLIFFVSFASTCAVAQDASLPITLEADRVVFFEAENRAEAEGSVVIKRADMTLTAPYVEYYVNDSMVFAQSKDNEPVVLEWGERILRGDKLEYNLMTQEGVMQNGSGQEGPVYVYGGDVMVAPAEAALEKGWLGKEDLKKTDKEVHVAVWERANYTTCDAPQPHYHLYTTKMTVIPGNKVVLKRPKVYMDGKLLFTYIFNYEVSLKEGKPGGPFVYQFKDDSDKGTGIIGYGPIVTDDRLSVNAHLAYWSDMNEEWILSGSYVLTDQWNLFASAAYLYNSDEDEKRYRPSWGAGYHNAGFSGRIHWTQAESVSIKKESGRTYKGILWRSPEVELFTPWIDLTSKTKSRLALYWGHYEAMGVRGGDEASVDRWGYGFDFSTSFSPLDKKNNNFTPFIWSRYQWFKYDDPSQRQEIIDAIWGLRYRIGEFPMVTSYAQRWTTGESPMSWDNYSDRREIFQTVGIPLGSRWRVAVRMAYDFRDEHLDEVVGSLVYDEHCYAWEIIYKDERPLYSDDEDDWIGLRLVIKAFPESNITFGGEVEEIRSPAQEVGFIK</sequence>
<protein>
    <submittedName>
        <fullName evidence="4">OstA-like protein</fullName>
    </submittedName>
</protein>
<dbReference type="PANTHER" id="PTHR30189">
    <property type="entry name" value="LPS-ASSEMBLY PROTEIN"/>
    <property type="match status" value="1"/>
</dbReference>
<accession>A0A0T5XAC8</accession>
<dbReference type="InterPro" id="IPR050218">
    <property type="entry name" value="LptD"/>
</dbReference>
<feature type="domain" description="Organic solvent tolerance-like N-terminal" evidence="3">
    <location>
        <begin position="40"/>
        <end position="122"/>
    </location>
</feature>
<gene>
    <name evidence="4" type="ORF">HMPREF1705_03899</name>
</gene>